<organism evidence="12 13">
    <name type="scientific">Xenopus laevis</name>
    <name type="common">African clawed frog</name>
    <dbReference type="NCBI Taxonomy" id="8355"/>
    <lineage>
        <taxon>Eukaryota</taxon>
        <taxon>Metazoa</taxon>
        <taxon>Chordata</taxon>
        <taxon>Craniata</taxon>
        <taxon>Vertebrata</taxon>
        <taxon>Euteleostomi</taxon>
        <taxon>Amphibia</taxon>
        <taxon>Batrachia</taxon>
        <taxon>Anura</taxon>
        <taxon>Pipoidea</taxon>
        <taxon>Pipidae</taxon>
        <taxon>Xenopodinae</taxon>
        <taxon>Xenopus</taxon>
        <taxon>Xenopus</taxon>
    </lineage>
</organism>
<evidence type="ECO:0000256" key="11">
    <source>
        <dbReference type="SAM" id="SignalP"/>
    </source>
</evidence>
<accession>A0A8J1L5A2</accession>
<evidence type="ECO:0000256" key="5">
    <source>
        <dbReference type="ARBA" id="ARBA00022737"/>
    </source>
</evidence>
<dbReference type="AlphaFoldDB" id="A0A8J1L5A2"/>
<keyword evidence="6 10" id="KW-0472">Membrane</keyword>
<keyword evidence="10" id="KW-1133">Transmembrane helix</keyword>
<evidence type="ECO:0000256" key="7">
    <source>
        <dbReference type="ARBA" id="ARBA00023157"/>
    </source>
</evidence>
<dbReference type="RefSeq" id="XP_041424134.1">
    <property type="nucleotide sequence ID" value="XM_041568200.1"/>
</dbReference>
<dbReference type="Proteomes" id="UP000186698">
    <property type="component" value="Chromosome 6S"/>
</dbReference>
<dbReference type="PANTHER" id="PTHR24037">
    <property type="entry name" value="HEART DEVELOPMENT PROTEIN WITH EGF-LIKE DOMAINS 1"/>
    <property type="match status" value="1"/>
</dbReference>
<evidence type="ECO:0000256" key="9">
    <source>
        <dbReference type="SAM" id="MobiDB-lite"/>
    </source>
</evidence>
<feature type="region of interest" description="Disordered" evidence="9">
    <location>
        <begin position="344"/>
        <end position="367"/>
    </location>
</feature>
<dbReference type="GO" id="GO:0005886">
    <property type="term" value="C:plasma membrane"/>
    <property type="evidence" value="ECO:0007669"/>
    <property type="project" value="UniProtKB-SubCell"/>
</dbReference>
<feature type="signal peptide" evidence="11">
    <location>
        <begin position="1"/>
        <end position="26"/>
    </location>
</feature>
<reference evidence="13" key="1">
    <citation type="submission" date="2025-08" db="UniProtKB">
        <authorList>
            <consortium name="RefSeq"/>
        </authorList>
    </citation>
    <scope>IDENTIFICATION</scope>
    <source>
        <strain evidence="13">J_2021</strain>
        <tissue evidence="13">Erythrocytes</tissue>
    </source>
</reference>
<name>A0A8J1L5A2_XENLA</name>
<evidence type="ECO:0000256" key="10">
    <source>
        <dbReference type="SAM" id="Phobius"/>
    </source>
</evidence>
<evidence type="ECO:0000256" key="8">
    <source>
        <dbReference type="ARBA" id="ARBA00023180"/>
    </source>
</evidence>
<evidence type="ECO:0000313" key="12">
    <source>
        <dbReference type="Proteomes" id="UP000186698"/>
    </source>
</evidence>
<dbReference type="GeneID" id="121395198"/>
<evidence type="ECO:0000256" key="3">
    <source>
        <dbReference type="ARBA" id="ARBA00022536"/>
    </source>
</evidence>
<feature type="chain" id="PRO_5035314464" evidence="11">
    <location>
        <begin position="27"/>
        <end position="367"/>
    </location>
</feature>
<evidence type="ECO:0000256" key="2">
    <source>
        <dbReference type="ARBA" id="ARBA00022475"/>
    </source>
</evidence>
<dbReference type="OrthoDB" id="8938333at2759"/>
<evidence type="ECO:0000256" key="4">
    <source>
        <dbReference type="ARBA" id="ARBA00022729"/>
    </source>
</evidence>
<proteinExistence type="predicted"/>
<dbReference type="PANTHER" id="PTHR24037:SF12">
    <property type="entry name" value="PROTEIN HEG HOMOLOG 1-LIKE ISOFORM X1"/>
    <property type="match status" value="1"/>
</dbReference>
<feature type="transmembrane region" description="Helical" evidence="10">
    <location>
        <begin position="247"/>
        <end position="273"/>
    </location>
</feature>
<evidence type="ECO:0000256" key="6">
    <source>
        <dbReference type="ARBA" id="ARBA00023136"/>
    </source>
</evidence>
<keyword evidence="2" id="KW-1003">Cell membrane</keyword>
<keyword evidence="3" id="KW-0245">EGF-like domain</keyword>
<keyword evidence="4 11" id="KW-0732">Signal</keyword>
<gene>
    <name evidence="13" type="primary">LOC121395198</name>
</gene>
<keyword evidence="5" id="KW-0677">Repeat</keyword>
<dbReference type="KEGG" id="xla:121395198"/>
<feature type="compositionally biased region" description="Polar residues" evidence="9">
    <location>
        <begin position="348"/>
        <end position="358"/>
    </location>
</feature>
<keyword evidence="12" id="KW-1185">Reference proteome</keyword>
<evidence type="ECO:0000256" key="1">
    <source>
        <dbReference type="ARBA" id="ARBA00004236"/>
    </source>
</evidence>
<keyword evidence="10" id="KW-0812">Transmembrane</keyword>
<keyword evidence="8" id="KW-0325">Glycoprotein</keyword>
<evidence type="ECO:0000313" key="13">
    <source>
        <dbReference type="RefSeq" id="XP_041424134.1"/>
    </source>
</evidence>
<keyword evidence="7" id="KW-1015">Disulfide bond</keyword>
<sequence>MGVNGRGAALCWHLIFLFLLVQPVNTEVQVQSDCPPACLPFSHCPGPNGNLTCRCDLGFYFHPELGCVTVRTFPAGISVSALMWNETNLSLETNTAALWVELSGNVSTLFQEVLGTIDGYLSTSVFNLGRSHVTILHQFSTLSPVTEQLLKDTIAPQPCQGQDQGCVLSLREDSYQALSLCDFALCDPFSSDPQCHRGLVTCSCRQGYFKFSSGDRSCTACASGFHWKDDSCQRCPFGFTGFNCDEAFLLTVILQSGLLFLLLAACVSLLILYSRKKRSQKPKLIDSLVLGVPSDVLSLPRAQFSWRRDWNWEEPVGTGLGNAHGETGQMDHVPQSSEIQLKSFGETPRSTVSNTRLGSHNPGFISD</sequence>
<comment type="subcellular location">
    <subcellularLocation>
        <location evidence="1">Cell membrane</location>
    </subcellularLocation>
</comment>
<protein>
    <submittedName>
        <fullName evidence="13">Protein HEG homolog 1-like</fullName>
    </submittedName>
</protein>